<reference evidence="6" key="1">
    <citation type="submission" date="2020-10" db="EMBL/GenBank/DDBJ databases">
        <authorList>
            <person name="Gilroy R."/>
        </authorList>
    </citation>
    <scope>NUCLEOTIDE SEQUENCE</scope>
    <source>
        <strain evidence="6">6919</strain>
    </source>
</reference>
<keyword evidence="4" id="KW-0732">Signal</keyword>
<gene>
    <name evidence="6" type="ORF">IAB88_00075</name>
</gene>
<evidence type="ECO:0000256" key="1">
    <source>
        <dbReference type="ARBA" id="ARBA00005336"/>
    </source>
</evidence>
<organism evidence="6 7">
    <name type="scientific">Candidatus Limisoma faecipullorum</name>
    <dbReference type="NCBI Taxonomy" id="2840854"/>
    <lineage>
        <taxon>Bacteria</taxon>
        <taxon>Pseudomonadati</taxon>
        <taxon>Bacteroidota</taxon>
        <taxon>Bacteroidia</taxon>
        <taxon>Bacteroidales</taxon>
        <taxon>Candidatus Limisoma</taxon>
    </lineage>
</organism>
<accession>A0A9D9IMB8</accession>
<feature type="domain" description="Glycoside hydrolase family 3 N-terminal" evidence="5">
    <location>
        <begin position="31"/>
        <end position="369"/>
    </location>
</feature>
<dbReference type="InterPro" id="IPR050226">
    <property type="entry name" value="NagZ_Beta-hexosaminidase"/>
</dbReference>
<evidence type="ECO:0000259" key="5">
    <source>
        <dbReference type="Pfam" id="PF00933"/>
    </source>
</evidence>
<protein>
    <submittedName>
        <fullName evidence="6">Glycoside hydrolase family 3 protein</fullName>
    </submittedName>
</protein>
<dbReference type="EMBL" id="JADIMC010000001">
    <property type="protein sequence ID" value="MBO8475373.1"/>
    <property type="molecule type" value="Genomic_DNA"/>
</dbReference>
<dbReference type="InterPro" id="IPR017853">
    <property type="entry name" value="GH"/>
</dbReference>
<dbReference type="GO" id="GO:0009254">
    <property type="term" value="P:peptidoglycan turnover"/>
    <property type="evidence" value="ECO:0007669"/>
    <property type="project" value="TreeGrafter"/>
</dbReference>
<dbReference type="PANTHER" id="PTHR30480">
    <property type="entry name" value="BETA-HEXOSAMINIDASE-RELATED"/>
    <property type="match status" value="1"/>
</dbReference>
<comment type="similarity">
    <text evidence="1">Belongs to the glycosyl hydrolase 3 family.</text>
</comment>
<dbReference type="Gene3D" id="3.20.20.300">
    <property type="entry name" value="Glycoside hydrolase, family 3, N-terminal domain"/>
    <property type="match status" value="1"/>
</dbReference>
<evidence type="ECO:0000256" key="2">
    <source>
        <dbReference type="ARBA" id="ARBA00022801"/>
    </source>
</evidence>
<dbReference type="SUPFAM" id="SSF51445">
    <property type="entry name" value="(Trans)glycosidases"/>
    <property type="match status" value="1"/>
</dbReference>
<evidence type="ECO:0000313" key="6">
    <source>
        <dbReference type="EMBL" id="MBO8475373.1"/>
    </source>
</evidence>
<feature type="signal peptide" evidence="4">
    <location>
        <begin position="1"/>
        <end position="23"/>
    </location>
</feature>
<keyword evidence="2 6" id="KW-0378">Hydrolase</keyword>
<name>A0A9D9IMB8_9BACT</name>
<evidence type="ECO:0000256" key="4">
    <source>
        <dbReference type="SAM" id="SignalP"/>
    </source>
</evidence>
<reference evidence="6" key="2">
    <citation type="journal article" date="2021" name="PeerJ">
        <title>Extensive microbial diversity within the chicken gut microbiome revealed by metagenomics and culture.</title>
        <authorList>
            <person name="Gilroy R."/>
            <person name="Ravi A."/>
            <person name="Getino M."/>
            <person name="Pursley I."/>
            <person name="Horton D.L."/>
            <person name="Alikhan N.F."/>
            <person name="Baker D."/>
            <person name="Gharbi K."/>
            <person name="Hall N."/>
            <person name="Watson M."/>
            <person name="Adriaenssens E.M."/>
            <person name="Foster-Nyarko E."/>
            <person name="Jarju S."/>
            <person name="Secka A."/>
            <person name="Antonio M."/>
            <person name="Oren A."/>
            <person name="Chaudhuri R.R."/>
            <person name="La Ragione R."/>
            <person name="Hildebrand F."/>
            <person name="Pallen M.J."/>
        </authorList>
    </citation>
    <scope>NUCLEOTIDE SEQUENCE</scope>
    <source>
        <strain evidence="6">6919</strain>
    </source>
</reference>
<evidence type="ECO:0000313" key="7">
    <source>
        <dbReference type="Proteomes" id="UP000823598"/>
    </source>
</evidence>
<keyword evidence="3" id="KW-0326">Glycosidase</keyword>
<dbReference type="GO" id="GO:0005975">
    <property type="term" value="P:carbohydrate metabolic process"/>
    <property type="evidence" value="ECO:0007669"/>
    <property type="project" value="InterPro"/>
</dbReference>
<dbReference type="Proteomes" id="UP000823598">
    <property type="component" value="Unassembled WGS sequence"/>
</dbReference>
<comment type="caution">
    <text evidence="6">The sequence shown here is derived from an EMBL/GenBank/DDBJ whole genome shotgun (WGS) entry which is preliminary data.</text>
</comment>
<dbReference type="GO" id="GO:0004553">
    <property type="term" value="F:hydrolase activity, hydrolyzing O-glycosyl compounds"/>
    <property type="evidence" value="ECO:0007669"/>
    <property type="project" value="InterPro"/>
</dbReference>
<dbReference type="InterPro" id="IPR001764">
    <property type="entry name" value="Glyco_hydro_3_N"/>
</dbReference>
<dbReference type="PANTHER" id="PTHR30480:SF16">
    <property type="entry name" value="GLYCOSIDE HYDROLASE FAMILY 3 DOMAIN PROTEIN"/>
    <property type="match status" value="1"/>
</dbReference>
<sequence>MKKLLLSTIIFVATAATSFSAQKATLPDSTLRQYAAKMLMVGFKGDSVTDSSDAARYVRDLKVGGIILFDVDLTGTAKIGSRNITSKERLTKMTADLQRYAGGNLLIAIDQEGGMVRRLRPEYGYSQTVSQEYLGKINSRDTTMKYAGRMAKEIKESGVNVNLAPLIDVNVNPECPVIGALHRSYSSDTAIVSNNAKWSIEAHHRNGVLCAVKHFPGHGSSASDSHYGLTDVTDTWQSYELAPFRELISSGKVDMVMTAHIFQRNLDPEYPATLSKKIIDGVLRKQLGFEGVVLTDDMYMQGIIDNYKVEDAIVLAINAGADILVMGNNISTGYEPERPFHIVDMIVRAVKEGRIDQQRLIESNRRIDSLIDKLKH</sequence>
<feature type="chain" id="PRO_5039065562" evidence="4">
    <location>
        <begin position="24"/>
        <end position="376"/>
    </location>
</feature>
<dbReference type="Pfam" id="PF00933">
    <property type="entry name" value="Glyco_hydro_3"/>
    <property type="match status" value="1"/>
</dbReference>
<evidence type="ECO:0000256" key="3">
    <source>
        <dbReference type="ARBA" id="ARBA00023295"/>
    </source>
</evidence>
<dbReference type="InterPro" id="IPR036962">
    <property type="entry name" value="Glyco_hydro_3_N_sf"/>
</dbReference>
<dbReference type="AlphaFoldDB" id="A0A9D9IMB8"/>
<proteinExistence type="inferred from homology"/>